<evidence type="ECO:0000313" key="1">
    <source>
        <dbReference type="Proteomes" id="UP000515158"/>
    </source>
</evidence>
<dbReference type="GeneID" id="117642808"/>
<protein>
    <submittedName>
        <fullName evidence="2">Uncharacterized protein LOC117642808</fullName>
    </submittedName>
</protein>
<name>A0A6P8YT68_THRPL</name>
<dbReference type="AlphaFoldDB" id="A0A6P8YT68"/>
<accession>A0A6P8YT68</accession>
<keyword evidence="1" id="KW-1185">Reference proteome</keyword>
<organism evidence="2">
    <name type="scientific">Thrips palmi</name>
    <name type="common">Melon thrips</name>
    <dbReference type="NCBI Taxonomy" id="161013"/>
    <lineage>
        <taxon>Eukaryota</taxon>
        <taxon>Metazoa</taxon>
        <taxon>Ecdysozoa</taxon>
        <taxon>Arthropoda</taxon>
        <taxon>Hexapoda</taxon>
        <taxon>Insecta</taxon>
        <taxon>Pterygota</taxon>
        <taxon>Neoptera</taxon>
        <taxon>Paraneoptera</taxon>
        <taxon>Thysanoptera</taxon>
        <taxon>Terebrantia</taxon>
        <taxon>Thripoidea</taxon>
        <taxon>Thripidae</taxon>
        <taxon>Thrips</taxon>
    </lineage>
</organism>
<dbReference type="KEGG" id="tpal:117642808"/>
<dbReference type="InParanoid" id="A0A6P8YT68"/>
<dbReference type="OrthoDB" id="10306767at2759"/>
<reference evidence="2" key="1">
    <citation type="submission" date="2025-08" db="UniProtKB">
        <authorList>
            <consortium name="RefSeq"/>
        </authorList>
    </citation>
    <scope>IDENTIFICATION</scope>
    <source>
        <tissue evidence="2">Total insect</tissue>
    </source>
</reference>
<gene>
    <name evidence="2" type="primary">LOC117642808</name>
</gene>
<sequence>MSLKAVRKWEKSVLQGPKPDNLTVFTGPPPKPFIPTYDRTALRPDMKLLVSMEYRRMWFQECGKFHKHAYPQAERGVFLRKQVAKDAWKKTKACLEAPPPPLRKAKRWAAVAAKVDSGLGDMASQLVPQCGKCRAFHATAEKCPATKLCDIQKITSTALKSLD</sequence>
<proteinExistence type="predicted"/>
<dbReference type="RefSeq" id="XP_034237262.1">
    <property type="nucleotide sequence ID" value="XM_034381371.1"/>
</dbReference>
<evidence type="ECO:0000313" key="2">
    <source>
        <dbReference type="RefSeq" id="XP_034237262.1"/>
    </source>
</evidence>
<dbReference type="Proteomes" id="UP000515158">
    <property type="component" value="Unplaced"/>
</dbReference>